<feature type="signal peptide" evidence="3">
    <location>
        <begin position="1"/>
        <end position="23"/>
    </location>
</feature>
<name>A0A8H3ISW2_9LECA</name>
<gene>
    <name evidence="4" type="ORF">IMSHALPRED_008810</name>
</gene>
<dbReference type="AlphaFoldDB" id="A0A8H3ISW2"/>
<organism evidence="4 5">
    <name type="scientific">Imshaugia aleurites</name>
    <dbReference type="NCBI Taxonomy" id="172621"/>
    <lineage>
        <taxon>Eukaryota</taxon>
        <taxon>Fungi</taxon>
        <taxon>Dikarya</taxon>
        <taxon>Ascomycota</taxon>
        <taxon>Pezizomycotina</taxon>
        <taxon>Lecanoromycetes</taxon>
        <taxon>OSLEUM clade</taxon>
        <taxon>Lecanoromycetidae</taxon>
        <taxon>Lecanorales</taxon>
        <taxon>Lecanorineae</taxon>
        <taxon>Parmeliaceae</taxon>
        <taxon>Imshaugia</taxon>
    </lineage>
</organism>
<protein>
    <submittedName>
        <fullName evidence="4">Uncharacterized protein</fullName>
    </submittedName>
</protein>
<sequence>MLSFLCYYLCFLLTCLQISPLLAHSLRFAQHKNIVRDDPERNVWIVFDTAPETKVTLQNGHSVFNSHSFLYVEGNNQDGPLRSEYIRNYNLISWSEDGVGLRILNLGVAKSNTPINIKDGRKPFKVGTTTLCNVDLFNPETRTGLLVDAFGENTEYRHGLSNAGKITDCNSFLKRVLTRMGLVMPDEADTLIDSSDEWFSRPGAQQVTVKSIQSLSIPPTASSQKSRDASCAVLTQEGDPITGDQTFENEISLDPEFQDLPADVIDLDPNFDSSSEPVKAGAPLVPDVQADSTMARSGGILKSFATIDKATLKAIGGGLGMTLLGAAVVILDFVDHQWVGGAVGAVGAVAGIAASIVGVGWIIDLAIALFFTKQCQQGANDVSGNPNCTALYGSGTLATVLNLNNFDTIVYLIQYNQGYPMSIPDMAKTWYVVDPNTPGDGADKIATINCNNDQKCQAYNPKGGCLDGENPTLCNHPTYSITRTLITLPVLNETADKVYNRIIPAPNGDCKLVAWPGTSYFADVYLNVTGLPSAIASGITPGINLDGTLIPLNATSNSTSVGSSGNQSTDNQGGNYVDPPPQTPFLALNSTNSVCLSYQGASLCLPPGSYQKQSGLGFEVGNVDTLTLPSGWMLQTDVQEPPLARDPHPPGHSIQTWTTNQSPPSNGTFYGFAADMQLVDEKTAGQATFTISAPDGGTGATPVCCLFSGVSLGGKCLVRGRGRR</sequence>
<evidence type="ECO:0000313" key="4">
    <source>
        <dbReference type="EMBL" id="CAF9932140.1"/>
    </source>
</evidence>
<feature type="transmembrane region" description="Helical" evidence="2">
    <location>
        <begin position="314"/>
        <end position="334"/>
    </location>
</feature>
<keyword evidence="2" id="KW-0812">Transmembrane</keyword>
<feature type="compositionally biased region" description="Low complexity" evidence="1">
    <location>
        <begin position="557"/>
        <end position="569"/>
    </location>
</feature>
<evidence type="ECO:0000256" key="3">
    <source>
        <dbReference type="SAM" id="SignalP"/>
    </source>
</evidence>
<accession>A0A8H3ISW2</accession>
<feature type="region of interest" description="Disordered" evidence="1">
    <location>
        <begin position="557"/>
        <end position="581"/>
    </location>
</feature>
<keyword evidence="2" id="KW-1133">Transmembrane helix</keyword>
<reference evidence="4" key="1">
    <citation type="submission" date="2021-03" db="EMBL/GenBank/DDBJ databases">
        <authorList>
            <person name="Tagirdzhanova G."/>
        </authorList>
    </citation>
    <scope>NUCLEOTIDE SEQUENCE</scope>
</reference>
<evidence type="ECO:0000256" key="2">
    <source>
        <dbReference type="SAM" id="Phobius"/>
    </source>
</evidence>
<dbReference type="Proteomes" id="UP000664534">
    <property type="component" value="Unassembled WGS sequence"/>
</dbReference>
<keyword evidence="5" id="KW-1185">Reference proteome</keyword>
<keyword evidence="3" id="KW-0732">Signal</keyword>
<dbReference type="OrthoDB" id="5367970at2759"/>
<feature type="chain" id="PRO_5034552673" evidence="3">
    <location>
        <begin position="24"/>
        <end position="724"/>
    </location>
</feature>
<evidence type="ECO:0000313" key="5">
    <source>
        <dbReference type="Proteomes" id="UP000664534"/>
    </source>
</evidence>
<proteinExistence type="predicted"/>
<feature type="transmembrane region" description="Helical" evidence="2">
    <location>
        <begin position="346"/>
        <end position="371"/>
    </location>
</feature>
<evidence type="ECO:0000256" key="1">
    <source>
        <dbReference type="SAM" id="MobiDB-lite"/>
    </source>
</evidence>
<dbReference type="EMBL" id="CAJPDT010000064">
    <property type="protein sequence ID" value="CAF9932140.1"/>
    <property type="molecule type" value="Genomic_DNA"/>
</dbReference>
<comment type="caution">
    <text evidence="4">The sequence shown here is derived from an EMBL/GenBank/DDBJ whole genome shotgun (WGS) entry which is preliminary data.</text>
</comment>
<keyword evidence="2" id="KW-0472">Membrane</keyword>